<dbReference type="SUPFAM" id="SSF56349">
    <property type="entry name" value="DNA breaking-rejoining enzymes"/>
    <property type="match status" value="1"/>
</dbReference>
<dbReference type="InterPro" id="IPR010998">
    <property type="entry name" value="Integrase_recombinase_N"/>
</dbReference>
<evidence type="ECO:0000256" key="8">
    <source>
        <dbReference type="ARBA" id="ARBA00023306"/>
    </source>
</evidence>
<feature type="domain" description="Tyr recombinase" evidence="10">
    <location>
        <begin position="142"/>
        <end position="337"/>
    </location>
</feature>
<reference evidence="12" key="1">
    <citation type="submission" date="2022-09" db="EMBL/GenBank/DDBJ databases">
        <title>Eubacterium sp. LFL-14 isolated from human feces.</title>
        <authorList>
            <person name="Liu F."/>
        </authorList>
    </citation>
    <scope>NUCLEOTIDE SEQUENCE</scope>
    <source>
        <strain evidence="12">LFL-14</strain>
    </source>
</reference>
<dbReference type="Gene3D" id="1.10.443.10">
    <property type="entry name" value="Intergrase catalytic core"/>
    <property type="match status" value="1"/>
</dbReference>
<keyword evidence="7" id="KW-0233">DNA recombination</keyword>
<keyword evidence="4" id="KW-0159">Chromosome partition</keyword>
<dbReference type="InterPro" id="IPR013762">
    <property type="entry name" value="Integrase-like_cat_sf"/>
</dbReference>
<dbReference type="PANTHER" id="PTHR30349:SF77">
    <property type="entry name" value="TYROSINE RECOMBINASE XERC"/>
    <property type="match status" value="1"/>
</dbReference>
<protein>
    <submittedName>
        <fullName evidence="12">Tyrosine-type recombinase/integrase</fullName>
    </submittedName>
</protein>
<dbReference type="InterPro" id="IPR002104">
    <property type="entry name" value="Integrase_catalytic"/>
</dbReference>
<dbReference type="InterPro" id="IPR044068">
    <property type="entry name" value="CB"/>
</dbReference>
<keyword evidence="8" id="KW-0131">Cell cycle</keyword>
<keyword evidence="5" id="KW-0229">DNA integration</keyword>
<keyword evidence="3" id="KW-0132">Cell division</keyword>
<evidence type="ECO:0000256" key="1">
    <source>
        <dbReference type="ARBA" id="ARBA00004496"/>
    </source>
</evidence>
<proteinExistence type="predicted"/>
<dbReference type="RefSeq" id="WP_260978276.1">
    <property type="nucleotide sequence ID" value="NZ_JAODBU010000002.1"/>
</dbReference>
<dbReference type="PROSITE" id="PS51898">
    <property type="entry name" value="TYR_RECOMBINASE"/>
    <property type="match status" value="1"/>
</dbReference>
<comment type="subcellular location">
    <subcellularLocation>
        <location evidence="1">Cytoplasm</location>
    </subcellularLocation>
</comment>
<dbReference type="PROSITE" id="PS51900">
    <property type="entry name" value="CB"/>
    <property type="match status" value="1"/>
</dbReference>
<evidence type="ECO:0000259" key="10">
    <source>
        <dbReference type="PROSITE" id="PS51898"/>
    </source>
</evidence>
<dbReference type="Proteomes" id="UP001431199">
    <property type="component" value="Unassembled WGS sequence"/>
</dbReference>
<dbReference type="EMBL" id="JAODBU010000002">
    <property type="protein sequence ID" value="MCT7397840.1"/>
    <property type="molecule type" value="Genomic_DNA"/>
</dbReference>
<evidence type="ECO:0000313" key="13">
    <source>
        <dbReference type="Proteomes" id="UP001431199"/>
    </source>
</evidence>
<dbReference type="InterPro" id="IPR011010">
    <property type="entry name" value="DNA_brk_join_enz"/>
</dbReference>
<evidence type="ECO:0000256" key="7">
    <source>
        <dbReference type="ARBA" id="ARBA00023172"/>
    </source>
</evidence>
<dbReference type="PANTHER" id="PTHR30349">
    <property type="entry name" value="PHAGE INTEGRASE-RELATED"/>
    <property type="match status" value="1"/>
</dbReference>
<comment type="caution">
    <text evidence="12">The sequence shown here is derived from an EMBL/GenBank/DDBJ whole genome shotgun (WGS) entry which is preliminary data.</text>
</comment>
<dbReference type="Gene3D" id="1.10.150.130">
    <property type="match status" value="1"/>
</dbReference>
<keyword evidence="13" id="KW-1185">Reference proteome</keyword>
<evidence type="ECO:0000256" key="5">
    <source>
        <dbReference type="ARBA" id="ARBA00022908"/>
    </source>
</evidence>
<accession>A0ABT2LX18</accession>
<evidence type="ECO:0000313" key="12">
    <source>
        <dbReference type="EMBL" id="MCT7397840.1"/>
    </source>
</evidence>
<evidence type="ECO:0000259" key="11">
    <source>
        <dbReference type="PROSITE" id="PS51900"/>
    </source>
</evidence>
<gene>
    <name evidence="12" type="ORF">N5B56_01895</name>
</gene>
<organism evidence="12 13">
    <name type="scientific">Eubacterium album</name>
    <dbReference type="NCBI Taxonomy" id="2978477"/>
    <lineage>
        <taxon>Bacteria</taxon>
        <taxon>Bacillati</taxon>
        <taxon>Bacillota</taxon>
        <taxon>Clostridia</taxon>
        <taxon>Eubacteriales</taxon>
        <taxon>Eubacteriaceae</taxon>
        <taxon>Eubacterium</taxon>
    </lineage>
</organism>
<dbReference type="InterPro" id="IPR050090">
    <property type="entry name" value="Tyrosine_recombinase_XerCD"/>
</dbReference>
<keyword evidence="6 9" id="KW-0238">DNA-binding</keyword>
<name>A0ABT2LX18_9FIRM</name>
<evidence type="ECO:0000256" key="6">
    <source>
        <dbReference type="ARBA" id="ARBA00023125"/>
    </source>
</evidence>
<evidence type="ECO:0000256" key="2">
    <source>
        <dbReference type="ARBA" id="ARBA00022490"/>
    </source>
</evidence>
<sequence length="345" mass="39769">MNKNENKKKEMEKLNRLLEKLPDYIEQFFCALELTCTIKTCVAYAVDITSFFNYLVLEVFNDGDIKEISLETLDSLTATEIERYLHYLTSYVDKTGHVISNDASAKSRKLSSIRKMYNYFYTHGKLTTNPALLVSTPKIRKKEIITLEPDESAKLLDKIETGEGLSEKQKKIALNTKLRDVAIVTLLLGTGIRVSECYNINVEDLNFDTCELKIIRKGEKEQIIYCSDEVIDAIKEYIVDERDRYKLKNEDEKALFISLKGNRLSVRSIEYIVKKYASCVTAKHITPHKLRSSFGTQLYDETGDIYLVANSLGHENINTTKDHYVAMKKERQRSARNIVSIRRIK</sequence>
<evidence type="ECO:0000256" key="9">
    <source>
        <dbReference type="PROSITE-ProRule" id="PRU01248"/>
    </source>
</evidence>
<evidence type="ECO:0000256" key="4">
    <source>
        <dbReference type="ARBA" id="ARBA00022829"/>
    </source>
</evidence>
<keyword evidence="2" id="KW-0963">Cytoplasm</keyword>
<feature type="domain" description="Core-binding (CB)" evidence="11">
    <location>
        <begin position="19"/>
        <end position="121"/>
    </location>
</feature>
<dbReference type="Pfam" id="PF00589">
    <property type="entry name" value="Phage_integrase"/>
    <property type="match status" value="1"/>
</dbReference>
<evidence type="ECO:0000256" key="3">
    <source>
        <dbReference type="ARBA" id="ARBA00022618"/>
    </source>
</evidence>